<dbReference type="InterPro" id="IPR036390">
    <property type="entry name" value="WH_DNA-bd_sf"/>
</dbReference>
<comment type="similarity">
    <text evidence="1">Belongs to the LysR transcriptional regulatory family.</text>
</comment>
<dbReference type="AlphaFoldDB" id="A0A368W0N7"/>
<reference evidence="6 7" key="1">
    <citation type="submission" date="2018-07" db="EMBL/GenBank/DDBJ databases">
        <title>Genomic Encyclopedia of Type Strains, Phase III (KMG-III): the genomes of soil and plant-associated and newly described type strains.</title>
        <authorList>
            <person name="Whitman W."/>
        </authorList>
    </citation>
    <scope>NUCLEOTIDE SEQUENCE [LARGE SCALE GENOMIC DNA]</scope>
    <source>
        <strain evidence="6 7">CECT 7506</strain>
    </source>
</reference>
<evidence type="ECO:0000313" key="6">
    <source>
        <dbReference type="EMBL" id="RCW48392.1"/>
    </source>
</evidence>
<evidence type="ECO:0000256" key="4">
    <source>
        <dbReference type="ARBA" id="ARBA00023163"/>
    </source>
</evidence>
<comment type="caution">
    <text evidence="6">The sequence shown here is derived from an EMBL/GenBank/DDBJ whole genome shotgun (WGS) entry which is preliminary data.</text>
</comment>
<dbReference type="Gene3D" id="1.10.10.10">
    <property type="entry name" value="Winged helix-like DNA-binding domain superfamily/Winged helix DNA-binding domain"/>
    <property type="match status" value="1"/>
</dbReference>
<dbReference type="Proteomes" id="UP000252415">
    <property type="component" value="Unassembled WGS sequence"/>
</dbReference>
<dbReference type="Gene3D" id="3.40.190.290">
    <property type="match status" value="1"/>
</dbReference>
<dbReference type="SUPFAM" id="SSF53850">
    <property type="entry name" value="Periplasmic binding protein-like II"/>
    <property type="match status" value="1"/>
</dbReference>
<dbReference type="GO" id="GO:0003700">
    <property type="term" value="F:DNA-binding transcription factor activity"/>
    <property type="evidence" value="ECO:0007669"/>
    <property type="project" value="InterPro"/>
</dbReference>
<evidence type="ECO:0000256" key="3">
    <source>
        <dbReference type="ARBA" id="ARBA00023125"/>
    </source>
</evidence>
<dbReference type="GO" id="GO:0000976">
    <property type="term" value="F:transcription cis-regulatory region binding"/>
    <property type="evidence" value="ECO:0007669"/>
    <property type="project" value="TreeGrafter"/>
</dbReference>
<keyword evidence="2" id="KW-0805">Transcription regulation</keyword>
<keyword evidence="4" id="KW-0804">Transcription</keyword>
<protein>
    <submittedName>
        <fullName evidence="6">DNA-binding transcriptional LysR family regulator</fullName>
    </submittedName>
</protein>
<dbReference type="PROSITE" id="PS50931">
    <property type="entry name" value="HTH_LYSR"/>
    <property type="match status" value="1"/>
</dbReference>
<feature type="domain" description="HTH lysR-type" evidence="5">
    <location>
        <begin position="1"/>
        <end position="58"/>
    </location>
</feature>
<dbReference type="PANTHER" id="PTHR30126:SF78">
    <property type="entry name" value="HTH LYSR-TYPE DOMAIN-CONTAINING PROTEIN"/>
    <property type="match status" value="1"/>
</dbReference>
<dbReference type="CDD" id="cd05466">
    <property type="entry name" value="PBP2_LTTR_substrate"/>
    <property type="match status" value="1"/>
</dbReference>
<accession>A0A368W0N7</accession>
<evidence type="ECO:0000256" key="2">
    <source>
        <dbReference type="ARBA" id="ARBA00023015"/>
    </source>
</evidence>
<dbReference type="PANTHER" id="PTHR30126">
    <property type="entry name" value="HTH-TYPE TRANSCRIPTIONAL REGULATOR"/>
    <property type="match status" value="1"/>
</dbReference>
<evidence type="ECO:0000256" key="1">
    <source>
        <dbReference type="ARBA" id="ARBA00009437"/>
    </source>
</evidence>
<dbReference type="Pfam" id="PF03466">
    <property type="entry name" value="LysR_substrate"/>
    <property type="match status" value="1"/>
</dbReference>
<organism evidence="6 7">
    <name type="scientific">Paenibacillus prosopidis</name>
    <dbReference type="NCBI Taxonomy" id="630520"/>
    <lineage>
        <taxon>Bacteria</taxon>
        <taxon>Bacillati</taxon>
        <taxon>Bacillota</taxon>
        <taxon>Bacilli</taxon>
        <taxon>Bacillales</taxon>
        <taxon>Paenibacillaceae</taxon>
        <taxon>Paenibacillus</taxon>
    </lineage>
</organism>
<evidence type="ECO:0000313" key="7">
    <source>
        <dbReference type="Proteomes" id="UP000252415"/>
    </source>
</evidence>
<dbReference type="RefSeq" id="WP_114380014.1">
    <property type="nucleotide sequence ID" value="NZ_QPJD01000006.1"/>
</dbReference>
<name>A0A368W0N7_9BACL</name>
<dbReference type="OrthoDB" id="107670at2"/>
<keyword evidence="7" id="KW-1185">Reference proteome</keyword>
<proteinExistence type="inferred from homology"/>
<dbReference type="Pfam" id="PF00126">
    <property type="entry name" value="HTH_1"/>
    <property type="match status" value="1"/>
</dbReference>
<evidence type="ECO:0000259" key="5">
    <source>
        <dbReference type="PROSITE" id="PS50931"/>
    </source>
</evidence>
<sequence length="287" mass="33576">MDHRDWEILDVLYNQKNITKTAQILFLTQPALTKRIMQIEAEFNVKIVNRGVKGVSFTPQGEFLAQRAREMVATIRSIKDDVLNMSEEVAGTLRLGVSIFFGKYKLPGLLKQYKQQYPQVDYQVETGFSKDIFNLVYNHNVHIGFVRGDYSWPGNKHLLYEEKIIVISTERITLEDLPNIPRIDYHTDFLYKSLIDRWWSENYIKPPLTAMKVDRGDTCREMVLNGLGYAIMPSMFVDDLEDINKIEITDNKGEPLTRNTWMFYHEQTLEKRNVKAFVDLIINQRQA</sequence>
<dbReference type="EMBL" id="QPJD01000006">
    <property type="protein sequence ID" value="RCW48392.1"/>
    <property type="molecule type" value="Genomic_DNA"/>
</dbReference>
<dbReference type="SUPFAM" id="SSF46785">
    <property type="entry name" value="Winged helix' DNA-binding domain"/>
    <property type="match status" value="1"/>
</dbReference>
<dbReference type="InterPro" id="IPR036388">
    <property type="entry name" value="WH-like_DNA-bd_sf"/>
</dbReference>
<dbReference type="InterPro" id="IPR005119">
    <property type="entry name" value="LysR_subst-bd"/>
</dbReference>
<keyword evidence="3 6" id="KW-0238">DNA-binding</keyword>
<gene>
    <name evidence="6" type="ORF">DFP97_10692</name>
</gene>
<dbReference type="InterPro" id="IPR000847">
    <property type="entry name" value="LysR_HTH_N"/>
</dbReference>